<keyword evidence="3" id="KW-1185">Reference proteome</keyword>
<proteinExistence type="predicted"/>
<feature type="transmembrane region" description="Helical" evidence="1">
    <location>
        <begin position="43"/>
        <end position="64"/>
    </location>
</feature>
<keyword evidence="1" id="KW-0472">Membrane</keyword>
<organism evidence="2 3">
    <name type="scientific">Zhihengliuella flava</name>
    <dbReference type="NCBI Taxonomy" id="1285193"/>
    <lineage>
        <taxon>Bacteria</taxon>
        <taxon>Bacillati</taxon>
        <taxon>Actinomycetota</taxon>
        <taxon>Actinomycetes</taxon>
        <taxon>Micrococcales</taxon>
        <taxon>Micrococcaceae</taxon>
        <taxon>Zhihengliuella</taxon>
    </lineage>
</organism>
<dbReference type="AlphaFoldDB" id="A0A931DCJ3"/>
<feature type="transmembrane region" description="Helical" evidence="1">
    <location>
        <begin position="84"/>
        <end position="103"/>
    </location>
</feature>
<name>A0A931DCJ3_9MICC</name>
<evidence type="ECO:0000313" key="2">
    <source>
        <dbReference type="EMBL" id="MBG6084270.1"/>
    </source>
</evidence>
<reference evidence="2" key="1">
    <citation type="submission" date="2020-11" db="EMBL/GenBank/DDBJ databases">
        <title>Sequencing the genomes of 1000 actinobacteria strains.</title>
        <authorList>
            <person name="Klenk H.-P."/>
        </authorList>
    </citation>
    <scope>NUCLEOTIDE SEQUENCE</scope>
    <source>
        <strain evidence="2">DSM 26152</strain>
    </source>
</reference>
<evidence type="ECO:0000256" key="1">
    <source>
        <dbReference type="SAM" id="Phobius"/>
    </source>
</evidence>
<sequence length="159" mass="17298">MLASLMDLPPVPLKTFAKRLWWALAASIGGSLLIGLLSFGSLVILTAFFSAGFFVAFLLLILLLRPALLRHAETLESSRKWRMLTVFFTAVGAYALGFAVWLLQFTAGAFLTGAPVQFPDGPTWALVAYAMTLPAAVAVLTAWLLEIFGARRPAERPEK</sequence>
<keyword evidence="1" id="KW-1133">Transmembrane helix</keyword>
<dbReference type="RefSeq" id="WP_196835605.1">
    <property type="nucleotide sequence ID" value="NZ_JADOTZ010000001.1"/>
</dbReference>
<dbReference type="Proteomes" id="UP000625033">
    <property type="component" value="Unassembled WGS sequence"/>
</dbReference>
<feature type="transmembrane region" description="Helical" evidence="1">
    <location>
        <begin position="20"/>
        <end position="37"/>
    </location>
</feature>
<comment type="caution">
    <text evidence="2">The sequence shown here is derived from an EMBL/GenBank/DDBJ whole genome shotgun (WGS) entry which is preliminary data.</text>
</comment>
<accession>A0A931DCJ3</accession>
<evidence type="ECO:0000313" key="3">
    <source>
        <dbReference type="Proteomes" id="UP000625033"/>
    </source>
</evidence>
<gene>
    <name evidence="2" type="ORF">IW252_001037</name>
</gene>
<protein>
    <submittedName>
        <fullName evidence="2">Sterol desaturase/sphingolipid hydroxylase (Fatty acid hydroxylase superfamily)</fullName>
    </submittedName>
</protein>
<dbReference type="EMBL" id="JADOTZ010000001">
    <property type="protein sequence ID" value="MBG6084270.1"/>
    <property type="molecule type" value="Genomic_DNA"/>
</dbReference>
<feature type="transmembrane region" description="Helical" evidence="1">
    <location>
        <begin position="123"/>
        <end position="145"/>
    </location>
</feature>
<keyword evidence="1" id="KW-0812">Transmembrane</keyword>